<dbReference type="InterPro" id="IPR006140">
    <property type="entry name" value="D-isomer_DH_NAD-bd"/>
</dbReference>
<sequence>MASESANGTAYRPKVLLLGALLTDPRSAHTAWSTITTLADVITPTSTSRSDFIAESRSGTFDGCTITYRTFASISITGHIDAELLSALPPSLKFIVHNGAGYDQISIPACSERGIRVSNTPTAVDDATADMAIFLMLGALRNVAPTILSLRRGEWRGKVPPALGHDPRGKVLGILGMGGIGKNMARKARLAFGMDVRYHNREKLSEEEEREVGAEWVDFERLLGESDVLSLNLPLNANTRHIISTREFARMKKGVTIVNTARGAVMDEAALVEALNSGRVGSVGLDVYEDEPTVHPGLIENPQAFLVPHMGTYTVETETKMEEWAISNVRMAIESGVLRSVVPEQRER</sequence>
<dbReference type="GO" id="GO:0005829">
    <property type="term" value="C:cytosol"/>
    <property type="evidence" value="ECO:0007669"/>
    <property type="project" value="TreeGrafter"/>
</dbReference>
<evidence type="ECO:0000313" key="7">
    <source>
        <dbReference type="EMBL" id="KAK0620925.1"/>
    </source>
</evidence>
<accession>A0AA39WTA8</accession>
<comment type="caution">
    <text evidence="7">The sequence shown here is derived from an EMBL/GenBank/DDBJ whole genome shotgun (WGS) entry which is preliminary data.</text>
</comment>
<keyword evidence="2 4" id="KW-0560">Oxidoreductase</keyword>
<evidence type="ECO:0000256" key="2">
    <source>
        <dbReference type="ARBA" id="ARBA00023002"/>
    </source>
</evidence>
<evidence type="ECO:0000313" key="8">
    <source>
        <dbReference type="Proteomes" id="UP001175000"/>
    </source>
</evidence>
<dbReference type="Gene3D" id="3.40.50.720">
    <property type="entry name" value="NAD(P)-binding Rossmann-like Domain"/>
    <property type="match status" value="2"/>
</dbReference>
<reference evidence="7" key="1">
    <citation type="submission" date="2023-06" db="EMBL/GenBank/DDBJ databases">
        <title>Genome-scale phylogeny and comparative genomics of the fungal order Sordariales.</title>
        <authorList>
            <consortium name="Lawrence Berkeley National Laboratory"/>
            <person name="Hensen N."/>
            <person name="Bonometti L."/>
            <person name="Westerberg I."/>
            <person name="Brannstrom I.O."/>
            <person name="Guillou S."/>
            <person name="Cros-Aarteil S."/>
            <person name="Calhoun S."/>
            <person name="Haridas S."/>
            <person name="Kuo A."/>
            <person name="Mondo S."/>
            <person name="Pangilinan J."/>
            <person name="Riley R."/>
            <person name="Labutti K."/>
            <person name="Andreopoulos B."/>
            <person name="Lipzen A."/>
            <person name="Chen C."/>
            <person name="Yanf M."/>
            <person name="Daum C."/>
            <person name="Ng V."/>
            <person name="Clum A."/>
            <person name="Steindorff A."/>
            <person name="Ohm R."/>
            <person name="Martin F."/>
            <person name="Silar P."/>
            <person name="Natvig D."/>
            <person name="Lalanne C."/>
            <person name="Gautier V."/>
            <person name="Ament-Velasquez S.L."/>
            <person name="Kruys A."/>
            <person name="Hutchinson M.I."/>
            <person name="Powell A.J."/>
            <person name="Barry K."/>
            <person name="Miller A.N."/>
            <person name="Grigoriev I.V."/>
            <person name="Debuchy R."/>
            <person name="Gladieux P."/>
            <person name="Thoren M.H."/>
            <person name="Johannesson H."/>
        </authorList>
    </citation>
    <scope>NUCLEOTIDE SEQUENCE</scope>
    <source>
        <strain evidence="7">CBS 606.72</strain>
    </source>
</reference>
<proteinExistence type="inferred from homology"/>
<gene>
    <name evidence="7" type="ORF">B0T14DRAFT_538144</name>
</gene>
<dbReference type="PANTHER" id="PTHR10996:SF269">
    <property type="entry name" value="HYPOTHETICAL D-ISOMER SPECIFIC 2-HYDROXYACID DEHYDROGENASE (EUROFUNG)"/>
    <property type="match status" value="1"/>
</dbReference>
<dbReference type="Proteomes" id="UP001175000">
    <property type="component" value="Unassembled WGS sequence"/>
</dbReference>
<evidence type="ECO:0000256" key="1">
    <source>
        <dbReference type="ARBA" id="ARBA00005854"/>
    </source>
</evidence>
<name>A0AA39WTA8_9PEZI</name>
<dbReference type="GO" id="GO:0016618">
    <property type="term" value="F:hydroxypyruvate reductase [NAD(P)H] activity"/>
    <property type="evidence" value="ECO:0007669"/>
    <property type="project" value="TreeGrafter"/>
</dbReference>
<dbReference type="SUPFAM" id="SSF52283">
    <property type="entry name" value="Formate/glycerate dehydrogenase catalytic domain-like"/>
    <property type="match status" value="1"/>
</dbReference>
<dbReference type="InterPro" id="IPR050223">
    <property type="entry name" value="D-isomer_2-hydroxyacid_DH"/>
</dbReference>
<dbReference type="AlphaFoldDB" id="A0AA39WTA8"/>
<evidence type="ECO:0000256" key="3">
    <source>
        <dbReference type="ARBA" id="ARBA00023027"/>
    </source>
</evidence>
<dbReference type="GO" id="GO:0051287">
    <property type="term" value="F:NAD binding"/>
    <property type="evidence" value="ECO:0007669"/>
    <property type="project" value="InterPro"/>
</dbReference>
<dbReference type="InterPro" id="IPR029753">
    <property type="entry name" value="D-isomer_DH_CS"/>
</dbReference>
<dbReference type="PROSITE" id="PS00065">
    <property type="entry name" value="D_2_HYDROXYACID_DH_1"/>
    <property type="match status" value="1"/>
</dbReference>
<dbReference type="CDD" id="cd12168">
    <property type="entry name" value="Mand_dh_like"/>
    <property type="match status" value="1"/>
</dbReference>
<evidence type="ECO:0000256" key="4">
    <source>
        <dbReference type="RuleBase" id="RU003719"/>
    </source>
</evidence>
<protein>
    <submittedName>
        <fullName evidence="7">D-isomer specific 2-hydroxyacid dehydrogenase</fullName>
    </submittedName>
</protein>
<dbReference type="InterPro" id="IPR029752">
    <property type="entry name" value="D-isomer_DH_CS1"/>
</dbReference>
<dbReference type="PANTHER" id="PTHR10996">
    <property type="entry name" value="2-HYDROXYACID DEHYDROGENASE-RELATED"/>
    <property type="match status" value="1"/>
</dbReference>
<comment type="similarity">
    <text evidence="1 4">Belongs to the D-isomer specific 2-hydroxyacid dehydrogenase family.</text>
</comment>
<dbReference type="InterPro" id="IPR006139">
    <property type="entry name" value="D-isomer_2_OHA_DH_cat_dom"/>
</dbReference>
<dbReference type="PROSITE" id="PS00670">
    <property type="entry name" value="D_2_HYDROXYACID_DH_2"/>
    <property type="match status" value="1"/>
</dbReference>
<dbReference type="GO" id="GO:0030267">
    <property type="term" value="F:glyoxylate reductase (NADPH) activity"/>
    <property type="evidence" value="ECO:0007669"/>
    <property type="project" value="TreeGrafter"/>
</dbReference>
<keyword evidence="3" id="KW-0520">NAD</keyword>
<keyword evidence="8" id="KW-1185">Reference proteome</keyword>
<dbReference type="InterPro" id="IPR036291">
    <property type="entry name" value="NAD(P)-bd_dom_sf"/>
</dbReference>
<feature type="domain" description="D-isomer specific 2-hydroxyacid dehydrogenase NAD-binding" evidence="6">
    <location>
        <begin position="134"/>
        <end position="311"/>
    </location>
</feature>
<dbReference type="Pfam" id="PF02826">
    <property type="entry name" value="2-Hacid_dh_C"/>
    <property type="match status" value="1"/>
</dbReference>
<evidence type="ECO:0000259" key="5">
    <source>
        <dbReference type="Pfam" id="PF00389"/>
    </source>
</evidence>
<feature type="domain" description="D-isomer specific 2-hydroxyacid dehydrogenase catalytic" evidence="5">
    <location>
        <begin position="70"/>
        <end position="342"/>
    </location>
</feature>
<evidence type="ECO:0000259" key="6">
    <source>
        <dbReference type="Pfam" id="PF02826"/>
    </source>
</evidence>
<organism evidence="7 8">
    <name type="scientific">Immersiella caudata</name>
    <dbReference type="NCBI Taxonomy" id="314043"/>
    <lineage>
        <taxon>Eukaryota</taxon>
        <taxon>Fungi</taxon>
        <taxon>Dikarya</taxon>
        <taxon>Ascomycota</taxon>
        <taxon>Pezizomycotina</taxon>
        <taxon>Sordariomycetes</taxon>
        <taxon>Sordariomycetidae</taxon>
        <taxon>Sordariales</taxon>
        <taxon>Lasiosphaeriaceae</taxon>
        <taxon>Immersiella</taxon>
    </lineage>
</organism>
<dbReference type="SUPFAM" id="SSF51735">
    <property type="entry name" value="NAD(P)-binding Rossmann-fold domains"/>
    <property type="match status" value="1"/>
</dbReference>
<dbReference type="FunFam" id="3.40.50.720:FF:000203">
    <property type="entry name" value="D-3-phosphoglycerate dehydrogenase (SerA)"/>
    <property type="match status" value="1"/>
</dbReference>
<dbReference type="Pfam" id="PF00389">
    <property type="entry name" value="2-Hacid_dh"/>
    <property type="match status" value="1"/>
</dbReference>
<dbReference type="EMBL" id="JAULSU010000004">
    <property type="protein sequence ID" value="KAK0620925.1"/>
    <property type="molecule type" value="Genomic_DNA"/>
</dbReference>